<dbReference type="Gene3D" id="2.10.60.10">
    <property type="entry name" value="CD59"/>
    <property type="match status" value="1"/>
</dbReference>
<accession>A0A9D3M3W8</accession>
<evidence type="ECO:0000313" key="3">
    <source>
        <dbReference type="Proteomes" id="UP001044222"/>
    </source>
</evidence>
<proteinExistence type="predicted"/>
<evidence type="ECO:0000256" key="1">
    <source>
        <dbReference type="SAM" id="Phobius"/>
    </source>
</evidence>
<name>A0A9D3M3W8_ANGAN</name>
<protein>
    <submittedName>
        <fullName evidence="2">Uncharacterized protein</fullName>
    </submittedName>
</protein>
<feature type="transmembrane region" description="Helical" evidence="1">
    <location>
        <begin position="32"/>
        <end position="53"/>
    </location>
</feature>
<dbReference type="Proteomes" id="UP001044222">
    <property type="component" value="Chromosome 9"/>
</dbReference>
<dbReference type="CDD" id="cd23611">
    <property type="entry name" value="TFP_LU_ECD_THFP5"/>
    <property type="match status" value="1"/>
</dbReference>
<keyword evidence="1" id="KW-0812">Transmembrane</keyword>
<organism evidence="2 3">
    <name type="scientific">Anguilla anguilla</name>
    <name type="common">European freshwater eel</name>
    <name type="synonym">Muraena anguilla</name>
    <dbReference type="NCBI Taxonomy" id="7936"/>
    <lineage>
        <taxon>Eukaryota</taxon>
        <taxon>Metazoa</taxon>
        <taxon>Chordata</taxon>
        <taxon>Craniata</taxon>
        <taxon>Vertebrata</taxon>
        <taxon>Euteleostomi</taxon>
        <taxon>Actinopterygii</taxon>
        <taxon>Neopterygii</taxon>
        <taxon>Teleostei</taxon>
        <taxon>Anguilliformes</taxon>
        <taxon>Anguillidae</taxon>
        <taxon>Anguilla</taxon>
    </lineage>
</organism>
<comment type="caution">
    <text evidence="2">The sequence shown here is derived from an EMBL/GenBank/DDBJ whole genome shotgun (WGS) entry which is preliminary data.</text>
</comment>
<dbReference type="AlphaFoldDB" id="A0A9D3M3W8"/>
<keyword evidence="1" id="KW-1133">Transmembrane helix</keyword>
<dbReference type="EMBL" id="JAFIRN010000009">
    <property type="protein sequence ID" value="KAG5842045.1"/>
    <property type="molecule type" value="Genomic_DNA"/>
</dbReference>
<keyword evidence="3" id="KW-1185">Reference proteome</keyword>
<evidence type="ECO:0000313" key="2">
    <source>
        <dbReference type="EMBL" id="KAG5842045.1"/>
    </source>
</evidence>
<keyword evidence="1" id="KW-0472">Membrane</keyword>
<sequence>MTQRRRAREERCGYYNNTCDIRQFLTCCAVVILYRTMKVLVFSLALLLILTYGEALECSHCVPPRPGGSCVTTVEKCGYGKDACARARFLTAPYSHFRRCIKMSDCRLLQTNAFINIECCNTDRCNA</sequence>
<reference evidence="2" key="1">
    <citation type="submission" date="2021-01" db="EMBL/GenBank/DDBJ databases">
        <title>A chromosome-scale assembly of European eel, Anguilla anguilla.</title>
        <authorList>
            <person name="Henkel C."/>
            <person name="Jong-Raadsen S.A."/>
            <person name="Dufour S."/>
            <person name="Weltzien F.-A."/>
            <person name="Palstra A.P."/>
            <person name="Pelster B."/>
            <person name="Spaink H.P."/>
            <person name="Van Den Thillart G.E."/>
            <person name="Jansen H."/>
            <person name="Zahm M."/>
            <person name="Klopp C."/>
            <person name="Cedric C."/>
            <person name="Louis A."/>
            <person name="Berthelot C."/>
            <person name="Parey E."/>
            <person name="Roest Crollius H."/>
            <person name="Montfort J."/>
            <person name="Robinson-Rechavi M."/>
            <person name="Bucao C."/>
            <person name="Bouchez O."/>
            <person name="Gislard M."/>
            <person name="Lluch J."/>
            <person name="Milhes M."/>
            <person name="Lampietro C."/>
            <person name="Lopez Roques C."/>
            <person name="Donnadieu C."/>
            <person name="Braasch I."/>
            <person name="Desvignes T."/>
            <person name="Postlethwait J."/>
            <person name="Bobe J."/>
            <person name="Guiguen Y."/>
            <person name="Dirks R."/>
        </authorList>
    </citation>
    <scope>NUCLEOTIDE SEQUENCE</scope>
    <source>
        <strain evidence="2">Tag_6206</strain>
        <tissue evidence="2">Liver</tissue>
    </source>
</reference>
<dbReference type="SUPFAM" id="SSF57302">
    <property type="entry name" value="Snake toxin-like"/>
    <property type="match status" value="1"/>
</dbReference>
<gene>
    <name evidence="2" type="ORF">ANANG_G00173490</name>
</gene>
<dbReference type="InterPro" id="IPR045860">
    <property type="entry name" value="Snake_toxin-like_sf"/>
</dbReference>